<comment type="caution">
    <text evidence="3">The sequence shown here is derived from an EMBL/GenBank/DDBJ whole genome shotgun (WGS) entry which is preliminary data.</text>
</comment>
<keyword evidence="1" id="KW-1133">Transmembrane helix</keyword>
<feature type="chain" id="PRO_5015195599" evidence="2">
    <location>
        <begin position="19"/>
        <end position="571"/>
    </location>
</feature>
<evidence type="ECO:0000256" key="2">
    <source>
        <dbReference type="SAM" id="SignalP"/>
    </source>
</evidence>
<dbReference type="EMBL" id="MDYQ01000343">
    <property type="protein sequence ID" value="PRP76196.1"/>
    <property type="molecule type" value="Genomic_DNA"/>
</dbReference>
<gene>
    <name evidence="3" type="ORF">PROFUN_13742</name>
</gene>
<accession>A0A2P6MX13</accession>
<proteinExistence type="predicted"/>
<feature type="transmembrane region" description="Helical" evidence="1">
    <location>
        <begin position="530"/>
        <end position="553"/>
    </location>
</feature>
<dbReference type="Proteomes" id="UP000241769">
    <property type="component" value="Unassembled WGS sequence"/>
</dbReference>
<feature type="signal peptide" evidence="2">
    <location>
        <begin position="1"/>
        <end position="18"/>
    </location>
</feature>
<reference evidence="3 4" key="1">
    <citation type="journal article" date="2018" name="Genome Biol. Evol.">
        <title>Multiple Roots of Fruiting Body Formation in Amoebozoa.</title>
        <authorList>
            <person name="Hillmann F."/>
            <person name="Forbes G."/>
            <person name="Novohradska S."/>
            <person name="Ferling I."/>
            <person name="Riege K."/>
            <person name="Groth M."/>
            <person name="Westermann M."/>
            <person name="Marz M."/>
            <person name="Spaller T."/>
            <person name="Winckler T."/>
            <person name="Schaap P."/>
            <person name="Glockner G."/>
        </authorList>
    </citation>
    <scope>NUCLEOTIDE SEQUENCE [LARGE SCALE GENOMIC DNA]</scope>
    <source>
        <strain evidence="3 4">Jena</strain>
    </source>
</reference>
<keyword evidence="1" id="KW-0812">Transmembrane</keyword>
<keyword evidence="4" id="KW-1185">Reference proteome</keyword>
<dbReference type="AlphaFoldDB" id="A0A2P6MX13"/>
<evidence type="ECO:0000256" key="1">
    <source>
        <dbReference type="SAM" id="Phobius"/>
    </source>
</evidence>
<name>A0A2P6MX13_9EUKA</name>
<keyword evidence="1" id="KW-0472">Membrane</keyword>
<evidence type="ECO:0000313" key="4">
    <source>
        <dbReference type="Proteomes" id="UP000241769"/>
    </source>
</evidence>
<keyword evidence="2" id="KW-0732">Signal</keyword>
<sequence length="571" mass="64961">MHERLICTVIIYFSFVVGDDVKHHIGDFPLGGVTLPKWFTGQGTLDIFTDKPFYQLSGQGPQVVCAQEDDYRHRVQRVIPSPFFIGEPFRGQKSPLKTLLFDSPPFQISAIETLSIYYNPFEFVPIPLDVEMVNGRYCYGVAHGSRRCYLVDYVFDHYPPSAQDRHPFILTVTSSDDYWALPSRFQLSLHNVTSVSYYDHQGTYQQKCQRLDASKTVAVIDAEAYDRVIEDVVLVSTSTGVIASPCFFYMAEMLVDCKGREEVSLTFYSRRALEMNETTQLSYSGEGPIITSFWEMKLPPGSYTVDHCRQGQLLLTNDSIRYQSKSLEPIHLPDTRETTNITVQLYHHLLIKKTTSIVMEEGELMRVVLALGAYLFHLPRTCNFRHSGELTTAMLNDDYILQAMEYTQLYFEGCNIQSRHNMWTEWQRDTSLLYIEGGNSLSCNVSMAVMNYTKGPDIIREVSVHTKNDSTVEYVTLITHDAWVIIRGGASCSVMTPMQMSVEAPTTSISSSVVPSTSAPEKKEEKKDDVLWIGIVLLVGVVMAILICAVVTFQRQRKMQRRAIEEERLIN</sequence>
<protein>
    <submittedName>
        <fullName evidence="3">Uncharacterized protein</fullName>
    </submittedName>
</protein>
<organism evidence="3 4">
    <name type="scientific">Planoprotostelium fungivorum</name>
    <dbReference type="NCBI Taxonomy" id="1890364"/>
    <lineage>
        <taxon>Eukaryota</taxon>
        <taxon>Amoebozoa</taxon>
        <taxon>Evosea</taxon>
        <taxon>Variosea</taxon>
        <taxon>Cavosteliida</taxon>
        <taxon>Cavosteliaceae</taxon>
        <taxon>Planoprotostelium</taxon>
    </lineage>
</organism>
<dbReference type="InParanoid" id="A0A2P6MX13"/>
<evidence type="ECO:0000313" key="3">
    <source>
        <dbReference type="EMBL" id="PRP76196.1"/>
    </source>
</evidence>